<evidence type="ECO:0000256" key="1">
    <source>
        <dbReference type="SAM" id="Coils"/>
    </source>
</evidence>
<dbReference type="InterPro" id="IPR010559">
    <property type="entry name" value="Sig_transdc_His_kin_internal"/>
</dbReference>
<feature type="transmembrane region" description="Helical" evidence="2">
    <location>
        <begin position="26"/>
        <end position="51"/>
    </location>
</feature>
<keyword evidence="5" id="KW-1185">Reference proteome</keyword>
<dbReference type="EMBL" id="BTPD01000022">
    <property type="protein sequence ID" value="GMQ31608.1"/>
    <property type="molecule type" value="Genomic_DNA"/>
</dbReference>
<evidence type="ECO:0000256" key="2">
    <source>
        <dbReference type="SAM" id="Phobius"/>
    </source>
</evidence>
<protein>
    <recommendedName>
        <fullName evidence="3">Signal transduction histidine kinase internal region domain-containing protein</fullName>
    </recommendedName>
</protein>
<dbReference type="Pfam" id="PF06580">
    <property type="entry name" value="His_kinase"/>
    <property type="match status" value="1"/>
</dbReference>
<reference evidence="4 5" key="1">
    <citation type="submission" date="2023-08" db="EMBL/GenBank/DDBJ databases">
        <title>Draft genome sequence of Algoriphagus confluentis.</title>
        <authorList>
            <person name="Takatani N."/>
            <person name="Hosokawa M."/>
            <person name="Sawabe T."/>
        </authorList>
    </citation>
    <scope>NUCLEOTIDE SEQUENCE [LARGE SCALE GENOMIC DNA]</scope>
    <source>
        <strain evidence="4 5">NBRC 111222</strain>
    </source>
</reference>
<evidence type="ECO:0000259" key="3">
    <source>
        <dbReference type="Pfam" id="PF06580"/>
    </source>
</evidence>
<feature type="coiled-coil region" evidence="1">
    <location>
        <begin position="54"/>
        <end position="81"/>
    </location>
</feature>
<keyword evidence="2" id="KW-1133">Transmembrane helix</keyword>
<dbReference type="PANTHER" id="PTHR34220:SF7">
    <property type="entry name" value="SENSOR HISTIDINE KINASE YPDA"/>
    <property type="match status" value="1"/>
</dbReference>
<name>A0ABQ6PV26_9BACT</name>
<keyword evidence="2" id="KW-0472">Membrane</keyword>
<dbReference type="InterPro" id="IPR050640">
    <property type="entry name" value="Bact_2-comp_sensor_kinase"/>
</dbReference>
<proteinExistence type="predicted"/>
<dbReference type="PANTHER" id="PTHR34220">
    <property type="entry name" value="SENSOR HISTIDINE KINASE YPDA"/>
    <property type="match status" value="1"/>
</dbReference>
<dbReference type="RefSeq" id="WP_338226381.1">
    <property type="nucleotide sequence ID" value="NZ_BTPD01000022.1"/>
</dbReference>
<organism evidence="4 5">
    <name type="scientific">Algoriphagus confluentis</name>
    <dbReference type="NCBI Taxonomy" id="1697556"/>
    <lineage>
        <taxon>Bacteria</taxon>
        <taxon>Pseudomonadati</taxon>
        <taxon>Bacteroidota</taxon>
        <taxon>Cytophagia</taxon>
        <taxon>Cytophagales</taxon>
        <taxon>Cyclobacteriaceae</taxon>
        <taxon>Algoriphagus</taxon>
    </lineage>
</organism>
<accession>A0ABQ6PV26</accession>
<evidence type="ECO:0000313" key="4">
    <source>
        <dbReference type="EMBL" id="GMQ31608.1"/>
    </source>
</evidence>
<evidence type="ECO:0000313" key="5">
    <source>
        <dbReference type="Proteomes" id="UP001338309"/>
    </source>
</evidence>
<gene>
    <name evidence="4" type="ORF">Aconfl_42530</name>
</gene>
<keyword evidence="1" id="KW-0175">Coiled coil</keyword>
<keyword evidence="2" id="KW-0812">Transmembrane</keyword>
<dbReference type="Proteomes" id="UP001338309">
    <property type="component" value="Unassembled WGS sequence"/>
</dbReference>
<sequence>MLFVFLLALQDQLAESEDLSSDQSSVDIGLALLIGLVPVVLAFAFIIFVIYRSRREADVKKQETELRLSKAEGELKALRAQINPHFIFNCLNSIHHFIQSQEPKQASEYLIKFSKLIRYVLESSTKNWVTLEEELEANRLYLELEQLRVDQAFRFDFEVEEGILPSQTYIPPMLIPLVLETGVVSKKVNTFFEFIQFPLISMSCKNCIVK</sequence>
<comment type="caution">
    <text evidence="4">The sequence shown here is derived from an EMBL/GenBank/DDBJ whole genome shotgun (WGS) entry which is preliminary data.</text>
</comment>
<feature type="domain" description="Signal transduction histidine kinase internal region" evidence="3">
    <location>
        <begin position="74"/>
        <end position="152"/>
    </location>
</feature>